<dbReference type="EMBL" id="JBANFI010000001">
    <property type="protein sequence ID" value="MFK7159854.1"/>
    <property type="molecule type" value="Genomic_DNA"/>
</dbReference>
<evidence type="ECO:0000256" key="3">
    <source>
        <dbReference type="ARBA" id="ARBA00023004"/>
    </source>
</evidence>
<dbReference type="Gene3D" id="3.60.21.10">
    <property type="match status" value="1"/>
</dbReference>
<comment type="similarity">
    <text evidence="4">Belongs to the cyclic nucleotide phosphodiesterase class-III family.</text>
</comment>
<accession>A0ABW8PU90</accession>
<dbReference type="InterPro" id="IPR029052">
    <property type="entry name" value="Metallo-depent_PP-like"/>
</dbReference>
<dbReference type="Proteomes" id="UP001621714">
    <property type="component" value="Unassembled WGS sequence"/>
</dbReference>
<feature type="domain" description="Calcineurin-like phosphoesterase" evidence="5">
    <location>
        <begin position="6"/>
        <end position="187"/>
    </location>
</feature>
<keyword evidence="7" id="KW-1185">Reference proteome</keyword>
<evidence type="ECO:0000256" key="4">
    <source>
        <dbReference type="ARBA" id="ARBA00025742"/>
    </source>
</evidence>
<gene>
    <name evidence="6" type="ORF">V6U78_02225</name>
</gene>
<organism evidence="6 7">
    <name type="scientific">Marinospirillum alkalitolerans</name>
    <dbReference type="NCBI Taxonomy" id="3123374"/>
    <lineage>
        <taxon>Bacteria</taxon>
        <taxon>Pseudomonadati</taxon>
        <taxon>Pseudomonadota</taxon>
        <taxon>Gammaproteobacteria</taxon>
        <taxon>Oceanospirillales</taxon>
        <taxon>Oceanospirillaceae</taxon>
        <taxon>Marinospirillum</taxon>
    </lineage>
</organism>
<protein>
    <submittedName>
        <fullName evidence="6">Metallophosphoesterase</fullName>
    </submittedName>
</protein>
<evidence type="ECO:0000256" key="2">
    <source>
        <dbReference type="ARBA" id="ARBA00022801"/>
    </source>
</evidence>
<keyword evidence="1" id="KW-0479">Metal-binding</keyword>
<sequence length="254" mass="28089">MSTTRLRIAQLSDLHLTASDQGLYRGRSSRQALCLALDQACAGGADRLLLSGDLAQDVEPATYAWLVVQLEKTGRPWHWLPGNHDAPEMMQSWAATEWEAIWAGWQVIGLSTHQPHSAAGRLNASSLARLKQASAQNQPLLIALHHPPLLADRPWLNSIGLENAADFWTALQDRTAPCVILAGHWHQALEQSRREAQCWVAPSTVMQFSSTSQEFALAPEVGGGLRWVDITAQGQIQTQIRHWPLESSRLMCSK</sequence>
<dbReference type="PANTHER" id="PTHR42988:SF2">
    <property type="entry name" value="CYCLIC NUCLEOTIDE PHOSPHODIESTERASE CBUA0032-RELATED"/>
    <property type="match status" value="1"/>
</dbReference>
<evidence type="ECO:0000259" key="5">
    <source>
        <dbReference type="Pfam" id="PF00149"/>
    </source>
</evidence>
<dbReference type="SUPFAM" id="SSF56300">
    <property type="entry name" value="Metallo-dependent phosphatases"/>
    <property type="match status" value="1"/>
</dbReference>
<dbReference type="RefSeq" id="WP_405336747.1">
    <property type="nucleotide sequence ID" value="NZ_JBANFI010000001.1"/>
</dbReference>
<dbReference type="PANTHER" id="PTHR42988">
    <property type="entry name" value="PHOSPHOHYDROLASE"/>
    <property type="match status" value="1"/>
</dbReference>
<comment type="caution">
    <text evidence="6">The sequence shown here is derived from an EMBL/GenBank/DDBJ whole genome shotgun (WGS) entry which is preliminary data.</text>
</comment>
<evidence type="ECO:0000313" key="6">
    <source>
        <dbReference type="EMBL" id="MFK7159854.1"/>
    </source>
</evidence>
<proteinExistence type="inferred from homology"/>
<dbReference type="InterPro" id="IPR004843">
    <property type="entry name" value="Calcineurin-like_PHP"/>
</dbReference>
<keyword evidence="3" id="KW-0408">Iron</keyword>
<reference evidence="6 7" key="1">
    <citation type="submission" date="2024-02" db="EMBL/GenBank/DDBJ databases">
        <title>Marinospirillum sp. MEB 164 isolated from Lonar lake sediment.</title>
        <authorList>
            <person name="Joshi A."/>
            <person name="Thite S."/>
        </authorList>
    </citation>
    <scope>NUCLEOTIDE SEQUENCE [LARGE SCALE GENOMIC DNA]</scope>
    <source>
        <strain evidence="6 7">MEB164</strain>
    </source>
</reference>
<dbReference type="Pfam" id="PF00149">
    <property type="entry name" value="Metallophos"/>
    <property type="match status" value="1"/>
</dbReference>
<keyword evidence="2" id="KW-0378">Hydrolase</keyword>
<evidence type="ECO:0000256" key="1">
    <source>
        <dbReference type="ARBA" id="ARBA00022723"/>
    </source>
</evidence>
<dbReference type="InterPro" id="IPR050884">
    <property type="entry name" value="CNP_phosphodiesterase-III"/>
</dbReference>
<name>A0ABW8PU90_9GAMM</name>
<evidence type="ECO:0000313" key="7">
    <source>
        <dbReference type="Proteomes" id="UP001621714"/>
    </source>
</evidence>